<reference evidence="2 3" key="1">
    <citation type="submission" date="2018-07" db="EMBL/GenBank/DDBJ databases">
        <title>Mechanisms of high-level aminoglycoside resistance among Gram-negative pathogens in Brazil.</title>
        <authorList>
            <person name="Ballaben A.S."/>
            <person name="Darini A.L.C."/>
            <person name="Doi Y."/>
        </authorList>
    </citation>
    <scope>NUCLEOTIDE SEQUENCE [LARGE SCALE GENOMIC DNA]</scope>
    <source>
        <strain evidence="2 3">B2-305</strain>
    </source>
</reference>
<name>A0A367LX83_PSEAI</name>
<protein>
    <submittedName>
        <fullName evidence="2">Protein BatD</fullName>
    </submittedName>
</protein>
<accession>A0A367LX83</accession>
<feature type="non-terminal residue" evidence="2">
    <location>
        <position position="1"/>
    </location>
</feature>
<organism evidence="2 3">
    <name type="scientific">Pseudomonas aeruginosa</name>
    <dbReference type="NCBI Taxonomy" id="287"/>
    <lineage>
        <taxon>Bacteria</taxon>
        <taxon>Pseudomonadati</taxon>
        <taxon>Pseudomonadota</taxon>
        <taxon>Gammaproteobacteria</taxon>
        <taxon>Pseudomonadales</taxon>
        <taxon>Pseudomonadaceae</taxon>
        <taxon>Pseudomonas</taxon>
    </lineage>
</organism>
<evidence type="ECO:0000313" key="2">
    <source>
        <dbReference type="EMBL" id="RCI69826.1"/>
    </source>
</evidence>
<proteinExistence type="predicted"/>
<evidence type="ECO:0000256" key="1">
    <source>
        <dbReference type="SAM" id="MobiDB-lite"/>
    </source>
</evidence>
<dbReference type="PANTHER" id="PTHR40940">
    <property type="entry name" value="PROTEIN BATD-RELATED"/>
    <property type="match status" value="1"/>
</dbReference>
<sequence length="138" mass="15236">QAQAILTLRIYHSVSLYDDSSLTPLAMNDAKVEQLGEARTYEKEINGIRHGVIEVRYAIFPQKSGTLEIPAQAFSATLVDRGSDDYNPFGPRPGRQMRVTSPSIPLQVRPKPADYPADAPWMPARALSISESWSPQPG</sequence>
<comment type="caution">
    <text evidence="2">The sequence shown here is derived from an EMBL/GenBank/DDBJ whole genome shotgun (WGS) entry which is preliminary data.</text>
</comment>
<dbReference type="InterPro" id="IPR025738">
    <property type="entry name" value="BatD"/>
</dbReference>
<feature type="region of interest" description="Disordered" evidence="1">
    <location>
        <begin position="80"/>
        <end position="119"/>
    </location>
</feature>
<dbReference type="AlphaFoldDB" id="A0A367LX83"/>
<dbReference type="EMBL" id="QORE01002681">
    <property type="protein sequence ID" value="RCI69826.1"/>
    <property type="molecule type" value="Genomic_DNA"/>
</dbReference>
<dbReference type="Proteomes" id="UP000253594">
    <property type="component" value="Unassembled WGS sequence"/>
</dbReference>
<dbReference type="PANTHER" id="PTHR40940:SF1">
    <property type="entry name" value="PROTEIN BATD"/>
    <property type="match status" value="1"/>
</dbReference>
<gene>
    <name evidence="2" type="ORF">DT376_37870</name>
</gene>
<evidence type="ECO:0000313" key="3">
    <source>
        <dbReference type="Proteomes" id="UP000253594"/>
    </source>
</evidence>
<feature type="non-terminal residue" evidence="2">
    <location>
        <position position="138"/>
    </location>
</feature>